<organism evidence="2 3">
    <name type="scientific">Waterburya agarophytonicola KI4</name>
    <dbReference type="NCBI Taxonomy" id="2874699"/>
    <lineage>
        <taxon>Bacteria</taxon>
        <taxon>Bacillati</taxon>
        <taxon>Cyanobacteriota</taxon>
        <taxon>Cyanophyceae</taxon>
        <taxon>Pleurocapsales</taxon>
        <taxon>Hyellaceae</taxon>
        <taxon>Waterburya</taxon>
        <taxon>Waterburya agarophytonicola</taxon>
    </lineage>
</organism>
<reference evidence="2" key="1">
    <citation type="journal article" date="2021" name="Antonie Van Leeuwenhoek">
        <title>Draft genome and description of Waterburya agarophytonicola gen. nov. sp. nov. (Pleurocapsales, Cyanobacteria): a seaweed symbiont.</title>
        <authorList>
            <person name="Bonthond G."/>
            <person name="Shalygin S."/>
            <person name="Bayer T."/>
            <person name="Weinberger F."/>
        </authorList>
    </citation>
    <scope>NUCLEOTIDE SEQUENCE</scope>
    <source>
        <strain evidence="2">KI4</strain>
    </source>
</reference>
<sequence>MSDIAQLLHRPYPRNLTAAKQAMISYSQFAEDLLASALIGYEKKDGFYVDIGCFDPIKGSNTYIFYQRGWRGLCIDPNPSFASRWKKYRPNDLFLNLAISQEEGYVSYQVNEDAPATNSILLDKGDLDTNNLPNNTIQVPSKPILKVLTENIKNNTQIDLLSIDCEGEDFNVIKAFPYEMFLPKVILVEDFNRDSSSEIEQFLNSKNYRLKAIALITKIFVLNN</sequence>
<comment type="caution">
    <text evidence="2">The sequence shown here is derived from an EMBL/GenBank/DDBJ whole genome shotgun (WGS) entry which is preliminary data.</text>
</comment>
<dbReference type="SUPFAM" id="SSF53335">
    <property type="entry name" value="S-adenosyl-L-methionine-dependent methyltransferases"/>
    <property type="match status" value="1"/>
</dbReference>
<keyword evidence="2" id="KW-0489">Methyltransferase</keyword>
<dbReference type="GO" id="GO:0005886">
    <property type="term" value="C:plasma membrane"/>
    <property type="evidence" value="ECO:0007669"/>
    <property type="project" value="TreeGrafter"/>
</dbReference>
<dbReference type="InterPro" id="IPR029063">
    <property type="entry name" value="SAM-dependent_MTases_sf"/>
</dbReference>
<dbReference type="InterPro" id="IPR006342">
    <property type="entry name" value="FkbM_mtfrase"/>
</dbReference>
<dbReference type="GO" id="GO:0005737">
    <property type="term" value="C:cytoplasm"/>
    <property type="evidence" value="ECO:0007669"/>
    <property type="project" value="GOC"/>
</dbReference>
<dbReference type="PANTHER" id="PTHR34009">
    <property type="entry name" value="PROTEIN STAR"/>
    <property type="match status" value="1"/>
</dbReference>
<dbReference type="GO" id="GO:0032259">
    <property type="term" value="P:methylation"/>
    <property type="evidence" value="ECO:0007669"/>
    <property type="project" value="UniProtKB-KW"/>
</dbReference>
<dbReference type="EMBL" id="JADWDC010000095">
    <property type="protein sequence ID" value="MCC0179594.1"/>
    <property type="molecule type" value="Genomic_DNA"/>
</dbReference>
<evidence type="ECO:0000313" key="2">
    <source>
        <dbReference type="EMBL" id="MCC0179594.1"/>
    </source>
</evidence>
<dbReference type="AlphaFoldDB" id="A0A964FL46"/>
<accession>A0A964FL46</accession>
<dbReference type="GO" id="GO:0016197">
    <property type="term" value="P:endosomal transport"/>
    <property type="evidence" value="ECO:0007669"/>
    <property type="project" value="TreeGrafter"/>
</dbReference>
<evidence type="ECO:0000313" key="3">
    <source>
        <dbReference type="Proteomes" id="UP000729733"/>
    </source>
</evidence>
<proteinExistence type="predicted"/>
<dbReference type="PANTHER" id="PTHR34009:SF2">
    <property type="entry name" value="PROTEIN STAR"/>
    <property type="match status" value="1"/>
</dbReference>
<dbReference type="GO" id="GO:0008168">
    <property type="term" value="F:methyltransferase activity"/>
    <property type="evidence" value="ECO:0007669"/>
    <property type="project" value="UniProtKB-KW"/>
</dbReference>
<dbReference type="Pfam" id="PF05050">
    <property type="entry name" value="Methyltransf_21"/>
    <property type="match status" value="1"/>
</dbReference>
<name>A0A964FL46_9CYAN</name>
<protein>
    <submittedName>
        <fullName evidence="2">FkbM family methyltransferase</fullName>
    </submittedName>
</protein>
<gene>
    <name evidence="2" type="ORF">I4641_21800</name>
</gene>
<keyword evidence="3" id="KW-1185">Reference proteome</keyword>
<feature type="domain" description="Methyltransferase FkbM" evidence="1">
    <location>
        <begin position="58"/>
        <end position="210"/>
    </location>
</feature>
<evidence type="ECO:0000259" key="1">
    <source>
        <dbReference type="Pfam" id="PF05050"/>
    </source>
</evidence>
<dbReference type="Proteomes" id="UP000729733">
    <property type="component" value="Unassembled WGS sequence"/>
</dbReference>
<dbReference type="InterPro" id="IPR053202">
    <property type="entry name" value="EGF_Rcpt_Signaling_Reg"/>
</dbReference>
<dbReference type="RefSeq" id="WP_229642694.1">
    <property type="nucleotide sequence ID" value="NZ_JADWDC010000095.1"/>
</dbReference>
<dbReference type="GO" id="GO:0006888">
    <property type="term" value="P:endoplasmic reticulum to Golgi vesicle-mediated transport"/>
    <property type="evidence" value="ECO:0007669"/>
    <property type="project" value="TreeGrafter"/>
</dbReference>
<dbReference type="NCBIfam" id="TIGR01444">
    <property type="entry name" value="fkbM_fam"/>
    <property type="match status" value="1"/>
</dbReference>
<keyword evidence="2" id="KW-0808">Transferase</keyword>
<dbReference type="Gene3D" id="3.40.50.150">
    <property type="entry name" value="Vaccinia Virus protein VP39"/>
    <property type="match status" value="1"/>
</dbReference>